<proteinExistence type="predicted"/>
<feature type="transmembrane region" description="Helical" evidence="1">
    <location>
        <begin position="72"/>
        <end position="91"/>
    </location>
</feature>
<dbReference type="PANTHER" id="PTHR36178:SF1">
    <property type="entry name" value="SODIUM_GLUTAMATE SYMPORTER"/>
    <property type="match status" value="1"/>
</dbReference>
<feature type="transmembrane region" description="Helical" evidence="1">
    <location>
        <begin position="41"/>
        <end position="60"/>
    </location>
</feature>
<reference evidence="2" key="1">
    <citation type="journal article" date="2014" name="Front. Microbiol.">
        <title>High frequency of phylogenetically diverse reductive dehalogenase-homologous genes in deep subseafloor sedimentary metagenomes.</title>
        <authorList>
            <person name="Kawai M."/>
            <person name="Futagami T."/>
            <person name="Toyoda A."/>
            <person name="Takaki Y."/>
            <person name="Nishi S."/>
            <person name="Hori S."/>
            <person name="Arai W."/>
            <person name="Tsubouchi T."/>
            <person name="Morono Y."/>
            <person name="Uchiyama I."/>
            <person name="Ito T."/>
            <person name="Fujiyama A."/>
            <person name="Inagaki F."/>
            <person name="Takami H."/>
        </authorList>
    </citation>
    <scope>NUCLEOTIDE SEQUENCE</scope>
    <source>
        <strain evidence="2">Expedition CK06-06</strain>
    </source>
</reference>
<dbReference type="GO" id="GO:0015501">
    <property type="term" value="F:glutamate:sodium symporter activity"/>
    <property type="evidence" value="ECO:0007669"/>
    <property type="project" value="InterPro"/>
</dbReference>
<feature type="transmembrane region" description="Helical" evidence="1">
    <location>
        <begin position="98"/>
        <end position="121"/>
    </location>
</feature>
<feature type="non-terminal residue" evidence="2">
    <location>
        <position position="239"/>
    </location>
</feature>
<dbReference type="PANTHER" id="PTHR36178">
    <property type="entry name" value="SLR0625 PROTEIN"/>
    <property type="match status" value="1"/>
</dbReference>
<keyword evidence="1" id="KW-0472">Membrane</keyword>
<dbReference type="EMBL" id="BARS01004297">
    <property type="protein sequence ID" value="GAF75975.1"/>
    <property type="molecule type" value="Genomic_DNA"/>
</dbReference>
<comment type="caution">
    <text evidence="2">The sequence shown here is derived from an EMBL/GenBank/DDBJ whole genome shotgun (WGS) entry which is preliminary data.</text>
</comment>
<dbReference type="GO" id="GO:0016020">
    <property type="term" value="C:membrane"/>
    <property type="evidence" value="ECO:0007669"/>
    <property type="project" value="InterPro"/>
</dbReference>
<sequence>MDPLVLDGRVTVVIAIFAVYLGRFVNAQVPFLRTYQIPDSITGGIVASILFGLVFGATGIEFDFNMSVRDAFLLIFFACIGLSTRLATVLAGGRQIAILGGIAVVFMFVQNGVGVLLASLFGLDSLMGVVGGTVSMAGGPGTAVAWGQVLQTDYGVESAVNIGTAFATIGIVIGGLLGGPLAARLINRHQLQSQADIDSVPAIGLGPAQEHAEINYDSMLRTILTVFIAVGMGLALDKL</sequence>
<dbReference type="InterPro" id="IPR004445">
    <property type="entry name" value="GltS"/>
</dbReference>
<accession>X0TIS3</accession>
<dbReference type="Pfam" id="PF03616">
    <property type="entry name" value="Glt_symporter"/>
    <property type="match status" value="1"/>
</dbReference>
<evidence type="ECO:0000313" key="2">
    <source>
        <dbReference type="EMBL" id="GAF75975.1"/>
    </source>
</evidence>
<evidence type="ECO:0000256" key="1">
    <source>
        <dbReference type="SAM" id="Phobius"/>
    </source>
</evidence>
<keyword evidence="1" id="KW-0812">Transmembrane</keyword>
<protein>
    <recommendedName>
        <fullName evidence="3">Sodium/glutamate symporter</fullName>
    </recommendedName>
</protein>
<feature type="transmembrane region" description="Helical" evidence="1">
    <location>
        <begin position="162"/>
        <end position="183"/>
    </location>
</feature>
<keyword evidence="1" id="KW-1133">Transmembrane helix</keyword>
<dbReference type="AlphaFoldDB" id="X0TIS3"/>
<evidence type="ECO:0008006" key="3">
    <source>
        <dbReference type="Google" id="ProtNLM"/>
    </source>
</evidence>
<feature type="transmembrane region" description="Helical" evidence="1">
    <location>
        <begin position="12"/>
        <end position="29"/>
    </location>
</feature>
<organism evidence="2">
    <name type="scientific">marine sediment metagenome</name>
    <dbReference type="NCBI Taxonomy" id="412755"/>
    <lineage>
        <taxon>unclassified sequences</taxon>
        <taxon>metagenomes</taxon>
        <taxon>ecological metagenomes</taxon>
    </lineage>
</organism>
<name>X0TIS3_9ZZZZ</name>
<gene>
    <name evidence="2" type="ORF">S01H1_08367</name>
</gene>
<feature type="transmembrane region" description="Helical" evidence="1">
    <location>
        <begin position="219"/>
        <end position="236"/>
    </location>
</feature>
<dbReference type="GO" id="GO:0015813">
    <property type="term" value="P:L-glutamate transmembrane transport"/>
    <property type="evidence" value="ECO:0007669"/>
    <property type="project" value="InterPro"/>
</dbReference>